<name>A0A1R4LL40_VIBR1</name>
<dbReference type="Proteomes" id="UP000188276">
    <property type="component" value="Unassembled WGS sequence"/>
</dbReference>
<dbReference type="InterPro" id="IPR010425">
    <property type="entry name" value="Caps_synth_GfcC-like_C"/>
</dbReference>
<dbReference type="EMBL" id="FULE01000031">
    <property type="protein sequence ID" value="SJN57316.1"/>
    <property type="molecule type" value="Genomic_DNA"/>
</dbReference>
<evidence type="ECO:0000259" key="2">
    <source>
        <dbReference type="Pfam" id="PF06251"/>
    </source>
</evidence>
<dbReference type="STRING" id="1123498.VR7878_02241"/>
<protein>
    <recommendedName>
        <fullName evidence="2">Capsule biosynthesis GfcC-like C-terminal domain-containing protein</fullName>
    </recommendedName>
</protein>
<keyword evidence="4" id="KW-1185">Reference proteome</keyword>
<accession>A0A1R4LL40</accession>
<dbReference type="RefSeq" id="WP_077336213.1">
    <property type="nucleotide sequence ID" value="NZ_FULE01000031.1"/>
</dbReference>
<evidence type="ECO:0000256" key="1">
    <source>
        <dbReference type="SAM" id="SignalP"/>
    </source>
</evidence>
<dbReference type="AlphaFoldDB" id="A0A1R4LL40"/>
<dbReference type="Gene3D" id="3.10.560.10">
    <property type="entry name" value="Outer membrane lipoprotein wza domain like"/>
    <property type="match status" value="1"/>
</dbReference>
<feature type="chain" id="PRO_5013294871" description="Capsule biosynthesis GfcC-like C-terminal domain-containing protein" evidence="1">
    <location>
        <begin position="25"/>
        <end position="261"/>
    </location>
</feature>
<organism evidence="3 4">
    <name type="scientific">Vibrio ruber (strain DSM 16370 / JCM 11486 / BCRC 17186 / CECT 7878 / LMG 23124 / VR1)</name>
    <dbReference type="NCBI Taxonomy" id="1123498"/>
    <lineage>
        <taxon>Bacteria</taxon>
        <taxon>Pseudomonadati</taxon>
        <taxon>Pseudomonadota</taxon>
        <taxon>Gammaproteobacteria</taxon>
        <taxon>Vibrionales</taxon>
        <taxon>Vibrionaceae</taxon>
        <taxon>Vibrio</taxon>
    </lineage>
</organism>
<proteinExistence type="predicted"/>
<evidence type="ECO:0000313" key="4">
    <source>
        <dbReference type="Proteomes" id="UP000188276"/>
    </source>
</evidence>
<reference evidence="4" key="1">
    <citation type="submission" date="2017-02" db="EMBL/GenBank/DDBJ databases">
        <authorList>
            <person name="Rodrigo-Torres L."/>
            <person name="Arahal R.D."/>
            <person name="Lucena T."/>
        </authorList>
    </citation>
    <scope>NUCLEOTIDE SEQUENCE [LARGE SCALE GENOMIC DNA]</scope>
    <source>
        <strain evidence="4">CECT 7878</strain>
    </source>
</reference>
<keyword evidence="1" id="KW-0732">Signal</keyword>
<evidence type="ECO:0000313" key="3">
    <source>
        <dbReference type="EMBL" id="SJN57316.1"/>
    </source>
</evidence>
<dbReference type="OrthoDB" id="5814422at2"/>
<gene>
    <name evidence="3" type="ORF">VR7878_02241</name>
</gene>
<dbReference type="Pfam" id="PF06251">
    <property type="entry name" value="Caps_syn_GfcC_C"/>
    <property type="match status" value="1"/>
</dbReference>
<sequence length="261" mass="29778">MKSWKVIVYLTLCISTGVGSVSFAASSTDVEIHFESSPQRHLTYNHRPRLDEVVLQALNKTDADWRKIDWFTSGIYDINVELKLKQQVFGVIAKQQAIASKRYHGSWFYWSQLRNSLESLHYAKRIFQTIDPDATRLSLPLNPKLTGNWLMTLKYTPKDVLVLGGVTKPGKQMWQPRLDAGSYAQTAGLFDNTISKVTVIQPDGKVEQHQTGYWNYSFSEISPGAIIYVPLPVEELPVIYPNDRLQNPNDLVVELLRNRLP</sequence>
<feature type="domain" description="Capsule biosynthesis GfcC-like C-terminal" evidence="2">
    <location>
        <begin position="169"/>
        <end position="261"/>
    </location>
</feature>
<feature type="signal peptide" evidence="1">
    <location>
        <begin position="1"/>
        <end position="24"/>
    </location>
</feature>